<keyword evidence="2" id="KW-0732">Signal</keyword>
<dbReference type="GeneID" id="29110139"/>
<evidence type="ECO:0008006" key="5">
    <source>
        <dbReference type="Google" id="ProtNLM"/>
    </source>
</evidence>
<dbReference type="Proteomes" id="UP000077248">
    <property type="component" value="Unassembled WGS sequence"/>
</dbReference>
<protein>
    <recommendedName>
        <fullName evidence="5">Secreted protein</fullName>
    </recommendedName>
</protein>
<dbReference type="KEGG" id="aalt:CC77DRAFT_1018080"/>
<dbReference type="AlphaFoldDB" id="A0A177DU46"/>
<name>A0A177DU46_ALTAL</name>
<evidence type="ECO:0000313" key="4">
    <source>
        <dbReference type="Proteomes" id="UP000077248"/>
    </source>
</evidence>
<organism evidence="3 4">
    <name type="scientific">Alternaria alternata</name>
    <name type="common">Alternaria rot fungus</name>
    <name type="synonym">Torula alternata</name>
    <dbReference type="NCBI Taxonomy" id="5599"/>
    <lineage>
        <taxon>Eukaryota</taxon>
        <taxon>Fungi</taxon>
        <taxon>Dikarya</taxon>
        <taxon>Ascomycota</taxon>
        <taxon>Pezizomycotina</taxon>
        <taxon>Dothideomycetes</taxon>
        <taxon>Pleosporomycetidae</taxon>
        <taxon>Pleosporales</taxon>
        <taxon>Pleosporineae</taxon>
        <taxon>Pleosporaceae</taxon>
        <taxon>Alternaria</taxon>
        <taxon>Alternaria sect. Alternaria</taxon>
        <taxon>Alternaria alternata complex</taxon>
    </lineage>
</organism>
<dbReference type="EMBL" id="KV441473">
    <property type="protein sequence ID" value="OAG23254.1"/>
    <property type="molecule type" value="Genomic_DNA"/>
</dbReference>
<feature type="compositionally biased region" description="Polar residues" evidence="1">
    <location>
        <begin position="43"/>
        <end position="53"/>
    </location>
</feature>
<keyword evidence="4" id="KW-1185">Reference proteome</keyword>
<dbReference type="VEuPathDB" id="FungiDB:CC77DRAFT_1018080"/>
<evidence type="ECO:0000313" key="3">
    <source>
        <dbReference type="EMBL" id="OAG23254.1"/>
    </source>
</evidence>
<evidence type="ECO:0000256" key="1">
    <source>
        <dbReference type="SAM" id="MobiDB-lite"/>
    </source>
</evidence>
<feature type="chain" id="PRO_5008059760" description="Secreted protein" evidence="2">
    <location>
        <begin position="27"/>
        <end position="94"/>
    </location>
</feature>
<dbReference type="RefSeq" id="XP_018388675.1">
    <property type="nucleotide sequence ID" value="XM_018524545.1"/>
</dbReference>
<reference evidence="3 4" key="1">
    <citation type="submission" date="2016-05" db="EMBL/GenBank/DDBJ databases">
        <title>Comparative analysis of secretome profiles of manganese(II)-oxidizing ascomycete fungi.</title>
        <authorList>
            <consortium name="DOE Joint Genome Institute"/>
            <person name="Zeiner C.A."/>
            <person name="Purvine S.O."/>
            <person name="Zink E.M."/>
            <person name="Wu S."/>
            <person name="Pasa-Tolic L."/>
            <person name="Chaput D.L."/>
            <person name="Haridas S."/>
            <person name="Grigoriev I.V."/>
            <person name="Santelli C.M."/>
            <person name="Hansel C.M."/>
        </authorList>
    </citation>
    <scope>NUCLEOTIDE SEQUENCE [LARGE SCALE GENOMIC DNA]</scope>
    <source>
        <strain evidence="3 4">SRC1lrK2f</strain>
    </source>
</reference>
<proteinExistence type="predicted"/>
<feature type="signal peptide" evidence="2">
    <location>
        <begin position="1"/>
        <end position="26"/>
    </location>
</feature>
<feature type="region of interest" description="Disordered" evidence="1">
    <location>
        <begin position="29"/>
        <end position="53"/>
    </location>
</feature>
<sequence>MTTILRYRSTNVLLVLFAVDQPPTTGAQATTTPLFPVPADLGSHNTKAQRKQQPAQALSYQLHAWIQVPTSIVTPSALCHKHRRLHTAPCARVF</sequence>
<gene>
    <name evidence="3" type="ORF">CC77DRAFT_1018080</name>
</gene>
<evidence type="ECO:0000256" key="2">
    <source>
        <dbReference type="SAM" id="SignalP"/>
    </source>
</evidence>
<accession>A0A177DU46</accession>